<comment type="caution">
    <text evidence="2">The sequence shown here is derived from an EMBL/GenBank/DDBJ whole genome shotgun (WGS) entry which is preliminary data.</text>
</comment>
<dbReference type="AlphaFoldDB" id="A0A561DVK1"/>
<organism evidence="2 3">
    <name type="scientific">Rudaeicoccus suwonensis</name>
    <dbReference type="NCBI Taxonomy" id="657409"/>
    <lineage>
        <taxon>Bacteria</taxon>
        <taxon>Bacillati</taxon>
        <taxon>Actinomycetota</taxon>
        <taxon>Actinomycetes</taxon>
        <taxon>Micrococcales</taxon>
        <taxon>Dermacoccaceae</taxon>
        <taxon>Rudaeicoccus</taxon>
    </lineage>
</organism>
<evidence type="ECO:0000313" key="3">
    <source>
        <dbReference type="Proteomes" id="UP000318297"/>
    </source>
</evidence>
<evidence type="ECO:0000256" key="1">
    <source>
        <dbReference type="SAM" id="MobiDB-lite"/>
    </source>
</evidence>
<name>A0A561DVK1_9MICO</name>
<gene>
    <name evidence="2" type="ORF">BKA23_3396</name>
</gene>
<protein>
    <submittedName>
        <fullName evidence="2">Uncharacterized protein</fullName>
    </submittedName>
</protein>
<keyword evidence="3" id="KW-1185">Reference proteome</keyword>
<proteinExistence type="predicted"/>
<feature type="region of interest" description="Disordered" evidence="1">
    <location>
        <begin position="72"/>
        <end position="114"/>
    </location>
</feature>
<accession>A0A561DVK1</accession>
<dbReference type="EMBL" id="VIVQ01000005">
    <property type="protein sequence ID" value="TWE07383.1"/>
    <property type="molecule type" value="Genomic_DNA"/>
</dbReference>
<reference evidence="2 3" key="1">
    <citation type="submission" date="2019-06" db="EMBL/GenBank/DDBJ databases">
        <title>Sequencing the genomes of 1000 actinobacteria strains.</title>
        <authorList>
            <person name="Klenk H.-P."/>
        </authorList>
    </citation>
    <scope>NUCLEOTIDE SEQUENCE [LARGE SCALE GENOMIC DNA]</scope>
    <source>
        <strain evidence="2 3">DSM 19560</strain>
    </source>
</reference>
<sequence>MRSAADTIQRMGAIREHAEQLLAGRLAAIDDLETNTAVIKDLKQQLKDAETRQATAWSAAIQAGWTSHELDKLDLAQPPIRRGGRPKGSRARRSTLSATAADHATQNTPSPASP</sequence>
<feature type="compositionally biased region" description="Polar residues" evidence="1">
    <location>
        <begin position="104"/>
        <end position="114"/>
    </location>
</feature>
<dbReference type="Proteomes" id="UP000318297">
    <property type="component" value="Unassembled WGS sequence"/>
</dbReference>
<feature type="compositionally biased region" description="Basic residues" evidence="1">
    <location>
        <begin position="82"/>
        <end position="93"/>
    </location>
</feature>
<evidence type="ECO:0000313" key="2">
    <source>
        <dbReference type="EMBL" id="TWE07383.1"/>
    </source>
</evidence>